<sequence length="162" mass="17867">MALGGSLTQINLGVQGVTQGGHHRFHSNMLQPVQEVSSIVDFYKGGKEGTDSFFACVRCETCGEYLPSLPSLNPSISIPSMTSTLSSMFDVDGLPQGWGGWTFPGLQIFHKQIENHYSTFLFAANRQWSCYVERSPTLQRLRGKTSDTLFRSVADYPSFSTG</sequence>
<reference evidence="1" key="1">
    <citation type="submission" date="2020-08" db="EMBL/GenBank/DDBJ databases">
        <title>Multicomponent nature underlies the extraordinary mechanical properties of spider dragline silk.</title>
        <authorList>
            <person name="Kono N."/>
            <person name="Nakamura H."/>
            <person name="Mori M."/>
            <person name="Yoshida Y."/>
            <person name="Ohtoshi R."/>
            <person name="Malay A.D."/>
            <person name="Moran D.A.P."/>
            <person name="Tomita M."/>
            <person name="Numata K."/>
            <person name="Arakawa K."/>
        </authorList>
    </citation>
    <scope>NUCLEOTIDE SEQUENCE</scope>
</reference>
<keyword evidence="2" id="KW-1185">Reference proteome</keyword>
<dbReference type="EMBL" id="BMAU01021346">
    <property type="protein sequence ID" value="GFY17829.1"/>
    <property type="molecule type" value="Genomic_DNA"/>
</dbReference>
<protein>
    <submittedName>
        <fullName evidence="1">Uncharacterized protein</fullName>
    </submittedName>
</protein>
<comment type="caution">
    <text evidence="1">The sequence shown here is derived from an EMBL/GenBank/DDBJ whole genome shotgun (WGS) entry which is preliminary data.</text>
</comment>
<dbReference type="Proteomes" id="UP000887159">
    <property type="component" value="Unassembled WGS sequence"/>
</dbReference>
<gene>
    <name evidence="1" type="ORF">TNCV_1075641</name>
</gene>
<evidence type="ECO:0000313" key="2">
    <source>
        <dbReference type="Proteomes" id="UP000887159"/>
    </source>
</evidence>
<dbReference type="AlphaFoldDB" id="A0A8X6VQT1"/>
<name>A0A8X6VQT1_TRICX</name>
<evidence type="ECO:0000313" key="1">
    <source>
        <dbReference type="EMBL" id="GFY17829.1"/>
    </source>
</evidence>
<organism evidence="1 2">
    <name type="scientific">Trichonephila clavipes</name>
    <name type="common">Golden silk orbweaver</name>
    <name type="synonym">Nephila clavipes</name>
    <dbReference type="NCBI Taxonomy" id="2585209"/>
    <lineage>
        <taxon>Eukaryota</taxon>
        <taxon>Metazoa</taxon>
        <taxon>Ecdysozoa</taxon>
        <taxon>Arthropoda</taxon>
        <taxon>Chelicerata</taxon>
        <taxon>Arachnida</taxon>
        <taxon>Araneae</taxon>
        <taxon>Araneomorphae</taxon>
        <taxon>Entelegynae</taxon>
        <taxon>Araneoidea</taxon>
        <taxon>Nephilidae</taxon>
        <taxon>Trichonephila</taxon>
    </lineage>
</organism>
<proteinExistence type="predicted"/>
<accession>A0A8X6VQT1</accession>